<name>A0A9D1JBJ9_9FIRM</name>
<comment type="caution">
    <text evidence="2">The sequence shown here is derived from an EMBL/GenBank/DDBJ whole genome shotgun (WGS) entry which is preliminary data.</text>
</comment>
<evidence type="ECO:0000256" key="1">
    <source>
        <dbReference type="SAM" id="SignalP"/>
    </source>
</evidence>
<dbReference type="Proteomes" id="UP000823912">
    <property type="component" value="Unassembled WGS sequence"/>
</dbReference>
<evidence type="ECO:0008006" key="4">
    <source>
        <dbReference type="Google" id="ProtNLM"/>
    </source>
</evidence>
<protein>
    <recommendedName>
        <fullName evidence="4">Autotransporter outer membrane beta-barrel domain-containing protein</fullName>
    </recommendedName>
</protein>
<evidence type="ECO:0000313" key="3">
    <source>
        <dbReference type="Proteomes" id="UP000823912"/>
    </source>
</evidence>
<proteinExistence type="predicted"/>
<dbReference type="EMBL" id="DVHM01000173">
    <property type="protein sequence ID" value="HIR71600.1"/>
    <property type="molecule type" value="Genomic_DNA"/>
</dbReference>
<reference evidence="2" key="2">
    <citation type="journal article" date="2021" name="PeerJ">
        <title>Extensive microbial diversity within the chicken gut microbiome revealed by metagenomics and culture.</title>
        <authorList>
            <person name="Gilroy R."/>
            <person name="Ravi A."/>
            <person name="Getino M."/>
            <person name="Pursley I."/>
            <person name="Horton D.L."/>
            <person name="Alikhan N.F."/>
            <person name="Baker D."/>
            <person name="Gharbi K."/>
            <person name="Hall N."/>
            <person name="Watson M."/>
            <person name="Adriaenssens E.M."/>
            <person name="Foster-Nyarko E."/>
            <person name="Jarju S."/>
            <person name="Secka A."/>
            <person name="Antonio M."/>
            <person name="Oren A."/>
            <person name="Chaudhuri R.R."/>
            <person name="La Ragione R."/>
            <person name="Hildebrand F."/>
            <person name="Pallen M.J."/>
        </authorList>
    </citation>
    <scope>NUCLEOTIDE SEQUENCE</scope>
    <source>
        <strain evidence="2">ChiSjej5B23-6657</strain>
    </source>
</reference>
<feature type="signal peptide" evidence="1">
    <location>
        <begin position="1"/>
        <end position="29"/>
    </location>
</feature>
<dbReference type="AlphaFoldDB" id="A0A9D1JBJ9"/>
<sequence>MKGRLFHRALAALLSLTLIVSFLPATVFAAENNPTSLIVGNVVVDTTQGGYWTTDDSGVLTASDESNYNVYYDANGTLYLNNATISGVSTTNYGAGIWFKGGDLVIYLEGNNKINASSNNGYSAGIFNSYDFQHGLTLTGGGSLDIGSSDANSSAYAIFIAKDITLDNVNVTARTGKANNTRNEVIRSEAGSIYIRNST</sequence>
<feature type="non-terminal residue" evidence="2">
    <location>
        <position position="199"/>
    </location>
</feature>
<keyword evidence="1" id="KW-0732">Signal</keyword>
<gene>
    <name evidence="2" type="ORF">IAA55_10005</name>
</gene>
<evidence type="ECO:0000313" key="2">
    <source>
        <dbReference type="EMBL" id="HIR71600.1"/>
    </source>
</evidence>
<organism evidence="2 3">
    <name type="scientific">Candidatus Pullilachnospira gallistercoris</name>
    <dbReference type="NCBI Taxonomy" id="2840911"/>
    <lineage>
        <taxon>Bacteria</taxon>
        <taxon>Bacillati</taxon>
        <taxon>Bacillota</taxon>
        <taxon>Clostridia</taxon>
        <taxon>Lachnospirales</taxon>
        <taxon>Lachnospiraceae</taxon>
        <taxon>Lachnospiraceae incertae sedis</taxon>
        <taxon>Candidatus Pullilachnospira</taxon>
    </lineage>
</organism>
<feature type="chain" id="PRO_5038736672" description="Autotransporter outer membrane beta-barrel domain-containing protein" evidence="1">
    <location>
        <begin position="30"/>
        <end position="199"/>
    </location>
</feature>
<accession>A0A9D1JBJ9</accession>
<reference evidence="2" key="1">
    <citation type="submission" date="2020-10" db="EMBL/GenBank/DDBJ databases">
        <authorList>
            <person name="Gilroy R."/>
        </authorList>
    </citation>
    <scope>NUCLEOTIDE SEQUENCE</scope>
    <source>
        <strain evidence="2">ChiSjej5B23-6657</strain>
    </source>
</reference>